<dbReference type="SUPFAM" id="SSF55073">
    <property type="entry name" value="Nucleotide cyclase"/>
    <property type="match status" value="1"/>
</dbReference>
<dbReference type="RefSeq" id="WP_310369890.1">
    <property type="nucleotide sequence ID" value="NZ_JAVDYB010000001.1"/>
</dbReference>
<dbReference type="SMART" id="SM00267">
    <property type="entry name" value="GGDEF"/>
    <property type="match status" value="1"/>
</dbReference>
<organism evidence="2 3">
    <name type="scientific">Catenuloplanes atrovinosus</name>
    <dbReference type="NCBI Taxonomy" id="137266"/>
    <lineage>
        <taxon>Bacteria</taxon>
        <taxon>Bacillati</taxon>
        <taxon>Actinomycetota</taxon>
        <taxon>Actinomycetes</taxon>
        <taxon>Micromonosporales</taxon>
        <taxon>Micromonosporaceae</taxon>
        <taxon>Catenuloplanes</taxon>
    </lineage>
</organism>
<evidence type="ECO:0000313" key="2">
    <source>
        <dbReference type="EMBL" id="MDR7277532.1"/>
    </source>
</evidence>
<dbReference type="Pfam" id="PF00990">
    <property type="entry name" value="GGDEF"/>
    <property type="match status" value="1"/>
</dbReference>
<reference evidence="2" key="1">
    <citation type="submission" date="2023-07" db="EMBL/GenBank/DDBJ databases">
        <title>Sequencing the genomes of 1000 actinobacteria strains.</title>
        <authorList>
            <person name="Klenk H.-P."/>
        </authorList>
    </citation>
    <scope>NUCLEOTIDE SEQUENCE</scope>
    <source>
        <strain evidence="2">DSM 44707</strain>
    </source>
</reference>
<dbReference type="FunFam" id="3.30.70.270:FF:000001">
    <property type="entry name" value="Diguanylate cyclase domain protein"/>
    <property type="match status" value="1"/>
</dbReference>
<dbReference type="InterPro" id="IPR019734">
    <property type="entry name" value="TPR_rpt"/>
</dbReference>
<dbReference type="Proteomes" id="UP001183643">
    <property type="component" value="Unassembled WGS sequence"/>
</dbReference>
<protein>
    <submittedName>
        <fullName evidence="2">Diguanylate cyclase (GGDEF)-like protein</fullName>
    </submittedName>
</protein>
<dbReference type="PANTHER" id="PTHR45138:SF9">
    <property type="entry name" value="DIGUANYLATE CYCLASE DGCM-RELATED"/>
    <property type="match status" value="1"/>
</dbReference>
<accession>A0AAE3YRY6</accession>
<name>A0AAE3YRY6_9ACTN</name>
<dbReference type="InterPro" id="IPR050469">
    <property type="entry name" value="Diguanylate_Cyclase"/>
</dbReference>
<comment type="caution">
    <text evidence="2">The sequence shown here is derived from an EMBL/GenBank/DDBJ whole genome shotgun (WGS) entry which is preliminary data.</text>
</comment>
<evidence type="ECO:0000313" key="3">
    <source>
        <dbReference type="Proteomes" id="UP001183643"/>
    </source>
</evidence>
<dbReference type="InterPro" id="IPR011990">
    <property type="entry name" value="TPR-like_helical_dom_sf"/>
</dbReference>
<dbReference type="NCBIfam" id="TIGR00254">
    <property type="entry name" value="GGDEF"/>
    <property type="match status" value="1"/>
</dbReference>
<dbReference type="PROSITE" id="PS50887">
    <property type="entry name" value="GGDEF"/>
    <property type="match status" value="1"/>
</dbReference>
<dbReference type="GO" id="GO:0043709">
    <property type="term" value="P:cell adhesion involved in single-species biofilm formation"/>
    <property type="evidence" value="ECO:0007669"/>
    <property type="project" value="TreeGrafter"/>
</dbReference>
<dbReference type="SUPFAM" id="SSF48452">
    <property type="entry name" value="TPR-like"/>
    <property type="match status" value="1"/>
</dbReference>
<keyword evidence="3" id="KW-1185">Reference proteome</keyword>
<dbReference type="CDD" id="cd01949">
    <property type="entry name" value="GGDEF"/>
    <property type="match status" value="1"/>
</dbReference>
<dbReference type="Gene3D" id="1.25.40.10">
    <property type="entry name" value="Tetratricopeptide repeat domain"/>
    <property type="match status" value="1"/>
</dbReference>
<gene>
    <name evidence="2" type="ORF">J2S41_004310</name>
</gene>
<sequence>MTIGAEARRTGDPRDTLAAVLDAHESRSVGDPHAILGPAIEARRLAEELGDEESARRAILLHADVLLRDGRLAEGGRMAQQVLAWAEQHDRPFLRARAHRELALFHRLVGEFSDALAHAVQCVAGLEDATPGTRAQHLMMLAVSLDDNGRFADSDRYYRTVLEIASDVRDRSLTLRVLNNMAYNAYETGDESGAIALAELMRQAGARFGQPLAAKERDTIARVEMMGGRYAAVEETLAGALAGALPDHDGDGIAECLLTLAEARRRDGRFEDAQAALDHAVARCDANGHAGVRAQARQEQAALHAAAGRYREAYEEHRIFHAESTALYRERQQARAFALQALFEADEARRATEHFREMAHRDALTGLYNRRYVDERLPALLAEVADGGGPLSVAIVDLDHFKRINDTLSHATGDTVLQQVARLLEEAAEAGGFAARLGGEEFVLVMPGTPAAAAVTRAERLRRRVRAHAWAPLTGVLPVTTSVGVATTADGHATMAALLAAADRHLYAAKHAGRDRVVAARTSFG</sequence>
<proteinExistence type="predicted"/>
<dbReference type="SMART" id="SM00028">
    <property type="entry name" value="TPR"/>
    <property type="match status" value="3"/>
</dbReference>
<dbReference type="Gene3D" id="3.30.70.270">
    <property type="match status" value="1"/>
</dbReference>
<dbReference type="EMBL" id="JAVDYB010000001">
    <property type="protein sequence ID" value="MDR7277532.1"/>
    <property type="molecule type" value="Genomic_DNA"/>
</dbReference>
<dbReference type="AlphaFoldDB" id="A0AAE3YRY6"/>
<dbReference type="PANTHER" id="PTHR45138">
    <property type="entry name" value="REGULATORY COMPONENTS OF SENSORY TRANSDUCTION SYSTEM"/>
    <property type="match status" value="1"/>
</dbReference>
<dbReference type="GO" id="GO:1902201">
    <property type="term" value="P:negative regulation of bacterial-type flagellum-dependent cell motility"/>
    <property type="evidence" value="ECO:0007669"/>
    <property type="project" value="TreeGrafter"/>
</dbReference>
<dbReference type="InterPro" id="IPR029787">
    <property type="entry name" value="Nucleotide_cyclase"/>
</dbReference>
<dbReference type="GO" id="GO:0005886">
    <property type="term" value="C:plasma membrane"/>
    <property type="evidence" value="ECO:0007669"/>
    <property type="project" value="TreeGrafter"/>
</dbReference>
<dbReference type="InterPro" id="IPR000160">
    <property type="entry name" value="GGDEF_dom"/>
</dbReference>
<dbReference type="GO" id="GO:0052621">
    <property type="term" value="F:diguanylate cyclase activity"/>
    <property type="evidence" value="ECO:0007669"/>
    <property type="project" value="TreeGrafter"/>
</dbReference>
<dbReference type="InterPro" id="IPR043128">
    <property type="entry name" value="Rev_trsase/Diguanyl_cyclase"/>
</dbReference>
<feature type="domain" description="GGDEF" evidence="1">
    <location>
        <begin position="389"/>
        <end position="522"/>
    </location>
</feature>
<evidence type="ECO:0000259" key="1">
    <source>
        <dbReference type="PROSITE" id="PS50887"/>
    </source>
</evidence>